<dbReference type="PANTHER" id="PTHR22999">
    <property type="entry name" value="PX SERINE/THREONINE KINASE PXK"/>
    <property type="match status" value="1"/>
</dbReference>
<dbReference type="GO" id="GO:0005737">
    <property type="term" value="C:cytoplasm"/>
    <property type="evidence" value="ECO:0007669"/>
    <property type="project" value="UniProtKB-SubCell"/>
</dbReference>
<gene>
    <name evidence="5" type="ORF">EPI10_003918</name>
</gene>
<evidence type="ECO:0000259" key="4">
    <source>
        <dbReference type="Pfam" id="PF08628"/>
    </source>
</evidence>
<organism evidence="5 6">
    <name type="scientific">Gossypium australe</name>
    <dbReference type="NCBI Taxonomy" id="47621"/>
    <lineage>
        <taxon>Eukaryota</taxon>
        <taxon>Viridiplantae</taxon>
        <taxon>Streptophyta</taxon>
        <taxon>Embryophyta</taxon>
        <taxon>Tracheophyta</taxon>
        <taxon>Spermatophyta</taxon>
        <taxon>Magnoliopsida</taxon>
        <taxon>eudicotyledons</taxon>
        <taxon>Gunneridae</taxon>
        <taxon>Pentapetalae</taxon>
        <taxon>rosids</taxon>
        <taxon>malvids</taxon>
        <taxon>Malvales</taxon>
        <taxon>Malvaceae</taxon>
        <taxon>Malvoideae</taxon>
        <taxon>Gossypium</taxon>
    </lineage>
</organism>
<reference evidence="6" key="1">
    <citation type="journal article" date="2019" name="Plant Biotechnol. J.">
        <title>Genome sequencing of the Australian wild diploid species Gossypium australe highlights disease resistance and delayed gland morphogenesis.</title>
        <authorList>
            <person name="Cai Y."/>
            <person name="Cai X."/>
            <person name="Wang Q."/>
            <person name="Wang P."/>
            <person name="Zhang Y."/>
            <person name="Cai C."/>
            <person name="Xu Y."/>
            <person name="Wang K."/>
            <person name="Zhou Z."/>
            <person name="Wang C."/>
            <person name="Geng S."/>
            <person name="Li B."/>
            <person name="Dong Q."/>
            <person name="Hou Y."/>
            <person name="Wang H."/>
            <person name="Ai P."/>
            <person name="Liu Z."/>
            <person name="Yi F."/>
            <person name="Sun M."/>
            <person name="An G."/>
            <person name="Cheng J."/>
            <person name="Zhang Y."/>
            <person name="Shi Q."/>
            <person name="Xie Y."/>
            <person name="Shi X."/>
            <person name="Chang Y."/>
            <person name="Huang F."/>
            <person name="Chen Y."/>
            <person name="Hong S."/>
            <person name="Mi L."/>
            <person name="Sun Q."/>
            <person name="Zhang L."/>
            <person name="Zhou B."/>
            <person name="Peng R."/>
            <person name="Zhang X."/>
            <person name="Liu F."/>
        </authorList>
    </citation>
    <scope>NUCLEOTIDE SEQUENCE [LARGE SCALE GENOMIC DNA]</scope>
    <source>
        <strain evidence="6">cv. PA1801</strain>
    </source>
</reference>
<dbReference type="OrthoDB" id="120967at2759"/>
<dbReference type="PANTHER" id="PTHR22999:SF28">
    <property type="entry name" value="PHOX (PX) DOMAIN-CONTAINING PROTEIN"/>
    <property type="match status" value="1"/>
</dbReference>
<dbReference type="AlphaFoldDB" id="A0A5B6UHD4"/>
<evidence type="ECO:0000256" key="3">
    <source>
        <dbReference type="SAM" id="MobiDB-lite"/>
    </source>
</evidence>
<evidence type="ECO:0000256" key="1">
    <source>
        <dbReference type="ARBA" id="ARBA00004496"/>
    </source>
</evidence>
<name>A0A5B6UHD4_9ROSI</name>
<dbReference type="EMBL" id="SMMG02000011">
    <property type="protein sequence ID" value="KAA3457209.1"/>
    <property type="molecule type" value="Genomic_DNA"/>
</dbReference>
<feature type="compositionally biased region" description="Low complexity" evidence="3">
    <location>
        <begin position="37"/>
        <end position="49"/>
    </location>
</feature>
<feature type="compositionally biased region" description="Polar residues" evidence="3">
    <location>
        <begin position="56"/>
        <end position="65"/>
    </location>
</feature>
<feature type="domain" description="Sorting nexin C-terminal" evidence="4">
    <location>
        <begin position="19"/>
        <end position="112"/>
    </location>
</feature>
<sequence>MKAPILCLCTVLIYVIVMQILWPDGIFITKHPRQQRPPSSSSPSKASPCSPLPPETCSSRLSDEQQQLEAERRAKFVYELMIDNAPAAIVGLVGRKEYKQSAKDLYFFIQSSVCLKLLAYDLLELLLLSAFPEMEYVFKQFHVEKHKFGEFKAN</sequence>
<comment type="caution">
    <text evidence="5">The sequence shown here is derived from an EMBL/GenBank/DDBJ whole genome shotgun (WGS) entry which is preliminary data.</text>
</comment>
<dbReference type="InterPro" id="IPR051837">
    <property type="entry name" value="SortingNexin/PXDomain-PKLike"/>
</dbReference>
<evidence type="ECO:0000313" key="6">
    <source>
        <dbReference type="Proteomes" id="UP000325315"/>
    </source>
</evidence>
<proteinExistence type="predicted"/>
<protein>
    <submittedName>
        <fullName evidence="5">Sorting nexin-13</fullName>
    </submittedName>
</protein>
<dbReference type="Pfam" id="PF08628">
    <property type="entry name" value="Nexin_C"/>
    <property type="match status" value="1"/>
</dbReference>
<comment type="subcellular location">
    <subcellularLocation>
        <location evidence="1">Cytoplasm</location>
    </subcellularLocation>
</comment>
<feature type="region of interest" description="Disordered" evidence="3">
    <location>
        <begin position="32"/>
        <end position="65"/>
    </location>
</feature>
<dbReference type="Proteomes" id="UP000325315">
    <property type="component" value="Unassembled WGS sequence"/>
</dbReference>
<keyword evidence="6" id="KW-1185">Reference proteome</keyword>
<evidence type="ECO:0000256" key="2">
    <source>
        <dbReference type="ARBA" id="ARBA00022490"/>
    </source>
</evidence>
<accession>A0A5B6UHD4</accession>
<evidence type="ECO:0000313" key="5">
    <source>
        <dbReference type="EMBL" id="KAA3457209.1"/>
    </source>
</evidence>
<keyword evidence="2" id="KW-0963">Cytoplasm</keyword>
<dbReference type="InterPro" id="IPR013937">
    <property type="entry name" value="Sorting_nexin_C"/>
</dbReference>